<dbReference type="EC" id="3.1.6.6" evidence="4"/>
<evidence type="ECO:0000313" key="5">
    <source>
        <dbReference type="Proteomes" id="UP000095651"/>
    </source>
</evidence>
<dbReference type="PANTHER" id="PTHR45953:SF1">
    <property type="entry name" value="IDURONATE 2-SULFATASE"/>
    <property type="match status" value="1"/>
</dbReference>
<dbReference type="AlphaFoldDB" id="A0A174CN64"/>
<proteinExistence type="predicted"/>
<dbReference type="PANTHER" id="PTHR45953">
    <property type="entry name" value="IDURONATE 2-SULFATASE"/>
    <property type="match status" value="1"/>
</dbReference>
<evidence type="ECO:0000256" key="1">
    <source>
        <dbReference type="ARBA" id="ARBA00022723"/>
    </source>
</evidence>
<protein>
    <submittedName>
        <fullName evidence="4">Arylsulfatase</fullName>
        <ecNumber evidence="4">3.1.6.6</ecNumber>
    </submittedName>
</protein>
<dbReference type="Gene3D" id="3.40.720.10">
    <property type="entry name" value="Alkaline Phosphatase, subunit A"/>
    <property type="match status" value="1"/>
</dbReference>
<feature type="domain" description="Sulfatase N-terminal" evidence="3">
    <location>
        <begin position="6"/>
        <end position="354"/>
    </location>
</feature>
<dbReference type="RefSeq" id="WP_055654544.1">
    <property type="nucleotide sequence ID" value="NZ_CABIXC010000004.1"/>
</dbReference>
<dbReference type="InterPro" id="IPR017850">
    <property type="entry name" value="Alkaline_phosphatase_core_sf"/>
</dbReference>
<dbReference type="InterPro" id="IPR000917">
    <property type="entry name" value="Sulfatase_N"/>
</dbReference>
<dbReference type="Proteomes" id="UP000095651">
    <property type="component" value="Unassembled WGS sequence"/>
</dbReference>
<evidence type="ECO:0000313" key="4">
    <source>
        <dbReference type="EMBL" id="CUO13185.1"/>
    </source>
</evidence>
<dbReference type="EMBL" id="CYZE01000004">
    <property type="protein sequence ID" value="CUO13185.1"/>
    <property type="molecule type" value="Genomic_DNA"/>
</dbReference>
<name>A0A174CN64_9FIRM</name>
<keyword evidence="1" id="KW-0479">Metal-binding</keyword>
<dbReference type="GO" id="GO:0005737">
    <property type="term" value="C:cytoplasm"/>
    <property type="evidence" value="ECO:0007669"/>
    <property type="project" value="TreeGrafter"/>
</dbReference>
<keyword evidence="2 4" id="KW-0378">Hydrolase</keyword>
<dbReference type="GO" id="GO:0047753">
    <property type="term" value="F:choline-sulfatase activity"/>
    <property type="evidence" value="ECO:0007669"/>
    <property type="project" value="UniProtKB-EC"/>
</dbReference>
<dbReference type="SUPFAM" id="SSF53649">
    <property type="entry name" value="Alkaline phosphatase-like"/>
    <property type="match status" value="1"/>
</dbReference>
<sequence length="453" mass="52074">MNSRRPNILFLMTDEHRPDLTGFAGNTVIRTPNLDRLAKDSVVFDHAYTPSPVCIPARQCLMSGQLPRTCGCQIFGEDLPPFSPTFARTFSEHAYNTVCCGKLHHNGPDQMQGWMRRIGRDCRITESFVPELDTRELARVKISKEEHRWTNAKEVRRSGVGHARNTVEDEYTLQGALDIIEEIFESPYYDKPQLLQPLLLKVSFVLPHYPYFCSEDLFKYYLNRVPLYGPEQKLSGHPYLDTKHLEIGKDVTMRDVQRTTAAYYGMVETVDGYIGQILHKLEEAGQNLDDWIIVFTSDHGEMLGEHGIWAKHKFYESSARVPLFIRWPAEYRPRRITSNVNLCDLYATLCQLCDIPIPAGLDSRSLSCLMAGKEEDWDDESISQYLGEYLMIKKENLKYQYYGPDMPRVLFDLAADPSETLNVIDSPQYKEAVLRFEKRSLELGFGHKKPIPG</sequence>
<accession>A0A174CN64</accession>
<dbReference type="Pfam" id="PF00884">
    <property type="entry name" value="Sulfatase"/>
    <property type="match status" value="1"/>
</dbReference>
<reference evidence="4 5" key="1">
    <citation type="submission" date="2015-09" db="EMBL/GenBank/DDBJ databases">
        <authorList>
            <consortium name="Pathogen Informatics"/>
        </authorList>
    </citation>
    <scope>NUCLEOTIDE SEQUENCE [LARGE SCALE GENOMIC DNA]</scope>
    <source>
        <strain evidence="4 5">2789STDY5608850</strain>
    </source>
</reference>
<gene>
    <name evidence="4" type="primary">betC_6</name>
    <name evidence="4" type="ORF">ERS852407_01927</name>
</gene>
<evidence type="ECO:0000256" key="2">
    <source>
        <dbReference type="ARBA" id="ARBA00022801"/>
    </source>
</evidence>
<evidence type="ECO:0000259" key="3">
    <source>
        <dbReference type="Pfam" id="PF00884"/>
    </source>
</evidence>
<organism evidence="4 5">
    <name type="scientific">Hungatella hathewayi</name>
    <dbReference type="NCBI Taxonomy" id="154046"/>
    <lineage>
        <taxon>Bacteria</taxon>
        <taxon>Bacillati</taxon>
        <taxon>Bacillota</taxon>
        <taxon>Clostridia</taxon>
        <taxon>Lachnospirales</taxon>
        <taxon>Lachnospiraceae</taxon>
        <taxon>Hungatella</taxon>
    </lineage>
</organism>
<dbReference type="GO" id="GO:0046872">
    <property type="term" value="F:metal ion binding"/>
    <property type="evidence" value="ECO:0007669"/>
    <property type="project" value="UniProtKB-KW"/>
</dbReference>